<dbReference type="NCBIfam" id="TIGR04294">
    <property type="entry name" value="pre_pil_HX9DG"/>
    <property type="match status" value="1"/>
</dbReference>
<dbReference type="InterPro" id="IPR027558">
    <property type="entry name" value="Pre_pil_HX9DG_C"/>
</dbReference>
<sequence length="321" mass="35560">MAPTRFRQAFTLVELLVVIAIIGILIALLLPAVQSAREAARRMHCKNNLKQLGLAVCSYESVHGLLPKGNDFRNTPPDVFNFSMLVYLLPHLEQESLFDTIDIEARWYDTQNLPAWRPVVKYFQCPSEYGERTLETEWNNIKFTTTFTNYVGSIGSFAPKGPPPQPELNYLNGVFWVVDSDVRLSEVTDGASNTLVFGERQRALVATSGFGTWYLGHPQGIMFSTMVPINKSHEYAGMSPTDYPDAVRTFGAASSFHPGGANFCFLDGSVRFIDETIDSADPTKNEMNRIANALGWGNGSPEPRIYQALGTRAGGEIVSGY</sequence>
<reference evidence="3" key="1">
    <citation type="submission" date="2022-06" db="EMBL/GenBank/DDBJ databases">
        <title>Aeoliella straminimaris, a novel planctomycete from sediments.</title>
        <authorList>
            <person name="Vitorino I.R."/>
            <person name="Lage O.M."/>
        </authorList>
    </citation>
    <scope>NUCLEOTIDE SEQUENCE</scope>
    <source>
        <strain evidence="3">ICT_H6.2</strain>
    </source>
</reference>
<accession>A0A9X2JIH1</accession>
<keyword evidence="1" id="KW-0472">Membrane</keyword>
<dbReference type="Pfam" id="PF07596">
    <property type="entry name" value="SBP_bac_10"/>
    <property type="match status" value="1"/>
</dbReference>
<dbReference type="InterPro" id="IPR012902">
    <property type="entry name" value="N_methyl_site"/>
</dbReference>
<dbReference type="PANTHER" id="PTHR30093:SF2">
    <property type="entry name" value="TYPE II SECRETION SYSTEM PROTEIN H"/>
    <property type="match status" value="1"/>
</dbReference>
<dbReference type="Proteomes" id="UP001155241">
    <property type="component" value="Unassembled WGS sequence"/>
</dbReference>
<evidence type="ECO:0000313" key="3">
    <source>
        <dbReference type="EMBL" id="MCO6047065.1"/>
    </source>
</evidence>
<organism evidence="3 4">
    <name type="scientific">Aeoliella straminimaris</name>
    <dbReference type="NCBI Taxonomy" id="2954799"/>
    <lineage>
        <taxon>Bacteria</taxon>
        <taxon>Pseudomonadati</taxon>
        <taxon>Planctomycetota</taxon>
        <taxon>Planctomycetia</taxon>
        <taxon>Pirellulales</taxon>
        <taxon>Lacipirellulaceae</taxon>
        <taxon>Aeoliella</taxon>
    </lineage>
</organism>
<comment type="caution">
    <text evidence="3">The sequence shown here is derived from an EMBL/GenBank/DDBJ whole genome shotgun (WGS) entry which is preliminary data.</text>
</comment>
<evidence type="ECO:0000313" key="4">
    <source>
        <dbReference type="Proteomes" id="UP001155241"/>
    </source>
</evidence>
<dbReference type="Pfam" id="PF07963">
    <property type="entry name" value="N_methyl"/>
    <property type="match status" value="1"/>
</dbReference>
<dbReference type="AlphaFoldDB" id="A0A9X2JIH1"/>
<keyword evidence="1" id="KW-1133">Transmembrane helix</keyword>
<dbReference type="PANTHER" id="PTHR30093">
    <property type="entry name" value="GENERAL SECRETION PATHWAY PROTEIN G"/>
    <property type="match status" value="1"/>
</dbReference>
<protein>
    <submittedName>
        <fullName evidence="3">DUF1559 domain-containing protein</fullName>
    </submittedName>
</protein>
<dbReference type="NCBIfam" id="TIGR02532">
    <property type="entry name" value="IV_pilin_GFxxxE"/>
    <property type="match status" value="1"/>
</dbReference>
<dbReference type="InterPro" id="IPR045584">
    <property type="entry name" value="Pilin-like"/>
</dbReference>
<keyword evidence="4" id="KW-1185">Reference proteome</keyword>
<dbReference type="SUPFAM" id="SSF54523">
    <property type="entry name" value="Pili subunits"/>
    <property type="match status" value="1"/>
</dbReference>
<name>A0A9X2JIH1_9BACT</name>
<dbReference type="Gene3D" id="3.30.700.10">
    <property type="entry name" value="Glycoprotein, Type 4 Pilin"/>
    <property type="match status" value="1"/>
</dbReference>
<feature type="domain" description="DUF1559" evidence="2">
    <location>
        <begin position="34"/>
        <end position="279"/>
    </location>
</feature>
<dbReference type="RefSeq" id="WP_252855178.1">
    <property type="nucleotide sequence ID" value="NZ_JAMXLR010000088.1"/>
</dbReference>
<feature type="transmembrane region" description="Helical" evidence="1">
    <location>
        <begin position="12"/>
        <end position="33"/>
    </location>
</feature>
<dbReference type="EMBL" id="JAMXLR010000088">
    <property type="protein sequence ID" value="MCO6047065.1"/>
    <property type="molecule type" value="Genomic_DNA"/>
</dbReference>
<dbReference type="InterPro" id="IPR011453">
    <property type="entry name" value="DUF1559"/>
</dbReference>
<evidence type="ECO:0000259" key="2">
    <source>
        <dbReference type="Pfam" id="PF07596"/>
    </source>
</evidence>
<gene>
    <name evidence="3" type="ORF">NG895_24470</name>
</gene>
<evidence type="ECO:0000256" key="1">
    <source>
        <dbReference type="SAM" id="Phobius"/>
    </source>
</evidence>
<keyword evidence="1" id="KW-0812">Transmembrane</keyword>
<proteinExistence type="predicted"/>